<accession>A0ABS5R764</accession>
<evidence type="ECO:0000256" key="1">
    <source>
        <dbReference type="SAM" id="SignalP"/>
    </source>
</evidence>
<keyword evidence="1" id="KW-0732">Signal</keyword>
<dbReference type="RefSeq" id="WP_213755267.1">
    <property type="nucleotide sequence ID" value="NZ_JAHCQH010000015.1"/>
</dbReference>
<dbReference type="EMBL" id="JAHCQH010000015">
    <property type="protein sequence ID" value="MBS9477504.1"/>
    <property type="molecule type" value="Genomic_DNA"/>
</dbReference>
<keyword evidence="3" id="KW-1185">Reference proteome</keyword>
<organism evidence="2 3">
    <name type="scientific">Ancylobacter radicis</name>
    <dbReference type="NCBI Taxonomy" id="2836179"/>
    <lineage>
        <taxon>Bacteria</taxon>
        <taxon>Pseudomonadati</taxon>
        <taxon>Pseudomonadota</taxon>
        <taxon>Alphaproteobacteria</taxon>
        <taxon>Hyphomicrobiales</taxon>
        <taxon>Xanthobacteraceae</taxon>
        <taxon>Ancylobacter</taxon>
    </lineage>
</organism>
<name>A0ABS5R764_9HYPH</name>
<comment type="caution">
    <text evidence="2">The sequence shown here is derived from an EMBL/GenBank/DDBJ whole genome shotgun (WGS) entry which is preliminary data.</text>
</comment>
<feature type="signal peptide" evidence="1">
    <location>
        <begin position="1"/>
        <end position="21"/>
    </location>
</feature>
<proteinExistence type="predicted"/>
<evidence type="ECO:0000313" key="2">
    <source>
        <dbReference type="EMBL" id="MBS9477504.1"/>
    </source>
</evidence>
<evidence type="ECO:0000313" key="3">
    <source>
        <dbReference type="Proteomes" id="UP001166585"/>
    </source>
</evidence>
<protein>
    <submittedName>
        <fullName evidence="2">Uncharacterized protein</fullName>
    </submittedName>
</protein>
<gene>
    <name evidence="2" type="ORF">KIP89_10325</name>
</gene>
<reference evidence="2" key="1">
    <citation type="submission" date="2021-05" db="EMBL/GenBank/DDBJ databases">
        <authorList>
            <person name="Sun Q."/>
            <person name="Inoue M."/>
        </authorList>
    </citation>
    <scope>NUCLEOTIDE SEQUENCE</scope>
    <source>
        <strain evidence="2">VKM B-3255</strain>
    </source>
</reference>
<sequence>MTNRVALAALWLMAGTGAGLAQTAPAPGAAATPEAPATPVVPDLPPPADCTFTKVFVCEAAAGCGPVKELGTIDLPARMLVHYPQRIIASVSDEGLPHISEIVAVSSAGDNITLQGTDGPIGWVMQLSRSQSGVTLTTVSQDKVLTSFGTCKPAP</sequence>
<feature type="chain" id="PRO_5047369228" evidence="1">
    <location>
        <begin position="22"/>
        <end position="155"/>
    </location>
</feature>
<dbReference type="Proteomes" id="UP001166585">
    <property type="component" value="Unassembled WGS sequence"/>
</dbReference>